<evidence type="ECO:0000313" key="1">
    <source>
        <dbReference type="EMBL" id="GFS90652.1"/>
    </source>
</evidence>
<comment type="caution">
    <text evidence="1">The sequence shown here is derived from an EMBL/GenBank/DDBJ whole genome shotgun (WGS) entry which is preliminary data.</text>
</comment>
<reference evidence="1" key="1">
    <citation type="submission" date="2020-08" db="EMBL/GenBank/DDBJ databases">
        <title>Multicomponent nature underlies the extraordinary mechanical properties of spider dragline silk.</title>
        <authorList>
            <person name="Kono N."/>
            <person name="Nakamura H."/>
            <person name="Mori M."/>
            <person name="Yoshida Y."/>
            <person name="Ohtoshi R."/>
            <person name="Malay A.D."/>
            <person name="Moran D.A.P."/>
            <person name="Tomita M."/>
            <person name="Numata K."/>
            <person name="Arakawa K."/>
        </authorList>
    </citation>
    <scope>NUCLEOTIDE SEQUENCE</scope>
</reference>
<organism evidence="1 2">
    <name type="scientific">Nephila pilipes</name>
    <name type="common">Giant wood spider</name>
    <name type="synonym">Nephila maculata</name>
    <dbReference type="NCBI Taxonomy" id="299642"/>
    <lineage>
        <taxon>Eukaryota</taxon>
        <taxon>Metazoa</taxon>
        <taxon>Ecdysozoa</taxon>
        <taxon>Arthropoda</taxon>
        <taxon>Chelicerata</taxon>
        <taxon>Arachnida</taxon>
        <taxon>Araneae</taxon>
        <taxon>Araneomorphae</taxon>
        <taxon>Entelegynae</taxon>
        <taxon>Araneoidea</taxon>
        <taxon>Nephilidae</taxon>
        <taxon>Nephila</taxon>
    </lineage>
</organism>
<protein>
    <submittedName>
        <fullName evidence="1">Uncharacterized protein</fullName>
    </submittedName>
</protein>
<proteinExistence type="predicted"/>
<accession>A0A8X6N2X3</accession>
<dbReference type="AlphaFoldDB" id="A0A8X6N2X3"/>
<gene>
    <name evidence="1" type="ORF">NPIL_5061</name>
</gene>
<sequence length="54" mass="6385">MPKKHSKSKLRKGEVRSLSSRGLLALRWCDKMDVYILSSKYCNDDIRDTKKKRN</sequence>
<keyword evidence="2" id="KW-1185">Reference proteome</keyword>
<feature type="non-terminal residue" evidence="1">
    <location>
        <position position="54"/>
    </location>
</feature>
<name>A0A8X6N2X3_NEPPI</name>
<dbReference type="Proteomes" id="UP000887013">
    <property type="component" value="Unassembled WGS sequence"/>
</dbReference>
<dbReference type="EMBL" id="BMAW01004738">
    <property type="protein sequence ID" value="GFS90652.1"/>
    <property type="molecule type" value="Genomic_DNA"/>
</dbReference>
<evidence type="ECO:0000313" key="2">
    <source>
        <dbReference type="Proteomes" id="UP000887013"/>
    </source>
</evidence>